<accession>A0A1T4LYT3</accession>
<feature type="region of interest" description="Disordered" evidence="1">
    <location>
        <begin position="156"/>
        <end position="292"/>
    </location>
</feature>
<dbReference type="AlphaFoldDB" id="A0A1T4LYT3"/>
<proteinExistence type="predicted"/>
<evidence type="ECO:0000313" key="2">
    <source>
        <dbReference type="EMBL" id="SJZ59880.1"/>
    </source>
</evidence>
<evidence type="ECO:0000313" key="3">
    <source>
        <dbReference type="Proteomes" id="UP000190637"/>
    </source>
</evidence>
<feature type="compositionally biased region" description="Basic and acidic residues" evidence="1">
    <location>
        <begin position="280"/>
        <end position="292"/>
    </location>
</feature>
<sequence length="292" mass="29851">MAGCGVLGAQGGRGEGISLGSATTDHPPSVCGNRSVRCARGSGLAGIRRTADACSAVRHHGEAGAFGRQVRDRVGGFWSLRGGCRLRPFPVGLVNRLDVPGRHHPGRLLWPLRDSGMSEAAGHAAGAAHQDPLSSPDLVTLRRAWRARLGALGEDDARFPAGRGAEAGPPAGRDGRRGSCPAAKSAGGDWAGRPLERKKGGPRGRPRRSFGVRAGVRGSKGRPDRPGRGIHRPSAGPGPIPSRSPRPAPPCGWSAPAAQNGLCAGGSTGSAPGSAGRTCSGERRCGSERRGT</sequence>
<gene>
    <name evidence="2" type="ORF">SAMN02745673_00874</name>
</gene>
<dbReference type="Proteomes" id="UP000190637">
    <property type="component" value="Unassembled WGS sequence"/>
</dbReference>
<feature type="compositionally biased region" description="Pro residues" evidence="1">
    <location>
        <begin position="236"/>
        <end position="250"/>
    </location>
</feature>
<evidence type="ECO:0000256" key="1">
    <source>
        <dbReference type="SAM" id="MobiDB-lite"/>
    </source>
</evidence>
<feature type="compositionally biased region" description="Basic residues" evidence="1">
    <location>
        <begin position="200"/>
        <end position="210"/>
    </location>
</feature>
<dbReference type="EMBL" id="FUWS01000002">
    <property type="protein sequence ID" value="SJZ59880.1"/>
    <property type="molecule type" value="Genomic_DNA"/>
</dbReference>
<keyword evidence="3" id="KW-1185">Reference proteome</keyword>
<feature type="compositionally biased region" description="Low complexity" evidence="1">
    <location>
        <begin position="159"/>
        <end position="172"/>
    </location>
</feature>
<reference evidence="2 3" key="1">
    <citation type="submission" date="2017-02" db="EMBL/GenBank/DDBJ databases">
        <authorList>
            <person name="Peterson S.W."/>
        </authorList>
    </citation>
    <scope>NUCLEOTIDE SEQUENCE [LARGE SCALE GENOMIC DNA]</scope>
    <source>
        <strain evidence="2 3">DSM 45154</strain>
    </source>
</reference>
<protein>
    <submittedName>
        <fullName evidence="2">Uncharacterized protein</fullName>
    </submittedName>
</protein>
<name>A0A1T4LYT3_9ACTN</name>
<organism evidence="2 3">
    <name type="scientific">Marinactinospora thermotolerans DSM 45154</name>
    <dbReference type="NCBI Taxonomy" id="1122192"/>
    <lineage>
        <taxon>Bacteria</taxon>
        <taxon>Bacillati</taxon>
        <taxon>Actinomycetota</taxon>
        <taxon>Actinomycetes</taxon>
        <taxon>Streptosporangiales</taxon>
        <taxon>Nocardiopsidaceae</taxon>
        <taxon>Marinactinospora</taxon>
    </lineage>
</organism>